<keyword evidence="8" id="KW-0675">Receptor</keyword>
<sequence>MTQFAITTHAETTSISISNELKQLPTLIITAEKQDETLISSQAMTQFQHDLLDVPFTQSHLSETDIQKHNVQKISDALTMVSGVFYQDSYGGGGWDNYSFRGFSTDPNMGTTNLRNALSAIPGIHIPRDMVNIEAIDFLKGPMAALYGQGAIGGVVNISNKQPEWDNKRQLNFSVGSNDQYRAALDTTGAINDEVAYRLGISYEDQHSFRNHVNNEKYFIAPQLAWKISDRTQLNFDSEIGDYQYVFDRGIPMSDDGKILTNKKTFLGEPSDGDVKVNEQMYQLRLNHAFNDSWNNTTALSYAQGQREGTSTEIGSISGDTANRFRRYRKFDTETSQFQSILRGKFNSGRIQHELIGNIEANYYVIDQIQYRNASDSNMPINLSSPIYGNILPLTRLTKHSQETQNNLAINLQDQVFINDQWNILFGGRLDNMQQEIKDDKTGISTKKTYTPFSPRLGINYRATDRLSFYSNWGKAFEMNTGLKDSTHTLFEPEKTKSWEIGSKYQYGNQNWLGITYFDMNKEHLLTEGVFDSYVDNGKVKSQGIELNWQYQWSDDLTVAANYSYTDAKVVKSEADSTGARLKNIPKHAANFSADYQFDIIGHASGLTANINYYGKRSANYKDNGTSLPAFSIVNIGAHMQLSPQLKAQINIHNLFDRDYFVASYTNYWVMPGEPLKATLSLSFDF</sequence>
<feature type="domain" description="TonB-dependent receptor-like beta-barrel" evidence="12">
    <location>
        <begin position="226"/>
        <end position="655"/>
    </location>
</feature>
<dbReference type="CDD" id="cd01347">
    <property type="entry name" value="ligand_gated_channel"/>
    <property type="match status" value="1"/>
</dbReference>
<gene>
    <name evidence="14" type="ORF">SAMN05421731_1224</name>
</gene>
<evidence type="ECO:0000259" key="13">
    <source>
        <dbReference type="Pfam" id="PF07715"/>
    </source>
</evidence>
<keyword evidence="6 11" id="KW-0798">TonB box</keyword>
<evidence type="ECO:0000256" key="5">
    <source>
        <dbReference type="ARBA" id="ARBA00022692"/>
    </source>
</evidence>
<evidence type="ECO:0000256" key="7">
    <source>
        <dbReference type="ARBA" id="ARBA00023136"/>
    </source>
</evidence>
<dbReference type="InterPro" id="IPR037066">
    <property type="entry name" value="Plug_dom_sf"/>
</dbReference>
<evidence type="ECO:0000313" key="14">
    <source>
        <dbReference type="EMBL" id="SNX46944.1"/>
    </source>
</evidence>
<evidence type="ECO:0000256" key="2">
    <source>
        <dbReference type="ARBA" id="ARBA00009810"/>
    </source>
</evidence>
<dbReference type="Pfam" id="PF07715">
    <property type="entry name" value="Plug"/>
    <property type="match status" value="1"/>
</dbReference>
<accession>A0A240EE36</accession>
<dbReference type="InterPro" id="IPR000531">
    <property type="entry name" value="Beta-barrel_TonB"/>
</dbReference>
<reference evidence="15" key="1">
    <citation type="submission" date="2016-09" db="EMBL/GenBank/DDBJ databases">
        <authorList>
            <person name="Varghese N."/>
            <person name="Submissions S."/>
        </authorList>
    </citation>
    <scope>NUCLEOTIDE SEQUENCE [LARGE SCALE GENOMIC DNA]</scope>
    <source>
        <strain evidence="15">ANC 4466</strain>
    </source>
</reference>
<dbReference type="GO" id="GO:0009279">
    <property type="term" value="C:cell outer membrane"/>
    <property type="evidence" value="ECO:0007669"/>
    <property type="project" value="UniProtKB-SubCell"/>
</dbReference>
<evidence type="ECO:0000259" key="12">
    <source>
        <dbReference type="Pfam" id="PF00593"/>
    </source>
</evidence>
<protein>
    <submittedName>
        <fullName evidence="14">Iron complex outermembrane recepter protein</fullName>
    </submittedName>
</protein>
<evidence type="ECO:0000256" key="9">
    <source>
        <dbReference type="ARBA" id="ARBA00023237"/>
    </source>
</evidence>
<dbReference type="Gene3D" id="2.170.130.10">
    <property type="entry name" value="TonB-dependent receptor, plug domain"/>
    <property type="match status" value="1"/>
</dbReference>
<dbReference type="InterPro" id="IPR012910">
    <property type="entry name" value="Plug_dom"/>
</dbReference>
<keyword evidence="4 10" id="KW-1134">Transmembrane beta strand</keyword>
<dbReference type="GO" id="GO:0015891">
    <property type="term" value="P:siderophore transport"/>
    <property type="evidence" value="ECO:0007669"/>
    <property type="project" value="InterPro"/>
</dbReference>
<dbReference type="PANTHER" id="PTHR32552">
    <property type="entry name" value="FERRICHROME IRON RECEPTOR-RELATED"/>
    <property type="match status" value="1"/>
</dbReference>
<comment type="similarity">
    <text evidence="2 10 11">Belongs to the TonB-dependent receptor family.</text>
</comment>
<evidence type="ECO:0000256" key="8">
    <source>
        <dbReference type="ARBA" id="ARBA00023170"/>
    </source>
</evidence>
<evidence type="ECO:0000313" key="15">
    <source>
        <dbReference type="Proteomes" id="UP000219042"/>
    </source>
</evidence>
<dbReference type="InterPro" id="IPR010105">
    <property type="entry name" value="TonB_sidphr_rcpt"/>
</dbReference>
<dbReference type="Gene3D" id="2.40.170.20">
    <property type="entry name" value="TonB-dependent receptor, beta-barrel domain"/>
    <property type="match status" value="1"/>
</dbReference>
<organism evidence="14 15">
    <name type="scientific">Acinetobacter puyangensis</name>
    <dbReference type="NCBI Taxonomy" id="1096779"/>
    <lineage>
        <taxon>Bacteria</taxon>
        <taxon>Pseudomonadati</taxon>
        <taxon>Pseudomonadota</taxon>
        <taxon>Gammaproteobacteria</taxon>
        <taxon>Moraxellales</taxon>
        <taxon>Moraxellaceae</taxon>
        <taxon>Acinetobacter</taxon>
    </lineage>
</organism>
<keyword evidence="15" id="KW-1185">Reference proteome</keyword>
<keyword evidence="5 10" id="KW-0812">Transmembrane</keyword>
<keyword evidence="7 10" id="KW-0472">Membrane</keyword>
<evidence type="ECO:0000256" key="4">
    <source>
        <dbReference type="ARBA" id="ARBA00022452"/>
    </source>
</evidence>
<evidence type="ECO:0000256" key="3">
    <source>
        <dbReference type="ARBA" id="ARBA00022448"/>
    </source>
</evidence>
<dbReference type="PROSITE" id="PS52016">
    <property type="entry name" value="TONB_DEPENDENT_REC_3"/>
    <property type="match status" value="1"/>
</dbReference>
<keyword evidence="9 10" id="KW-0998">Cell outer membrane</keyword>
<evidence type="ECO:0000256" key="6">
    <source>
        <dbReference type="ARBA" id="ARBA00023077"/>
    </source>
</evidence>
<dbReference type="AlphaFoldDB" id="A0A240EE36"/>
<name>A0A240EE36_9GAMM</name>
<feature type="domain" description="TonB-dependent receptor plug" evidence="13">
    <location>
        <begin position="51"/>
        <end position="155"/>
    </location>
</feature>
<keyword evidence="3 10" id="KW-0813">Transport</keyword>
<dbReference type="GO" id="GO:0015344">
    <property type="term" value="F:siderophore uptake transmembrane transporter activity"/>
    <property type="evidence" value="ECO:0007669"/>
    <property type="project" value="TreeGrafter"/>
</dbReference>
<dbReference type="Pfam" id="PF00593">
    <property type="entry name" value="TonB_dep_Rec_b-barrel"/>
    <property type="match status" value="1"/>
</dbReference>
<dbReference type="PANTHER" id="PTHR32552:SF90">
    <property type="entry name" value="METAL-PSEUDOPALINE RECEPTOR CNTO"/>
    <property type="match status" value="1"/>
</dbReference>
<evidence type="ECO:0000256" key="11">
    <source>
        <dbReference type="RuleBase" id="RU003357"/>
    </source>
</evidence>
<dbReference type="SUPFAM" id="SSF56935">
    <property type="entry name" value="Porins"/>
    <property type="match status" value="1"/>
</dbReference>
<dbReference type="Proteomes" id="UP000219042">
    <property type="component" value="Unassembled WGS sequence"/>
</dbReference>
<dbReference type="EMBL" id="OANT01000022">
    <property type="protein sequence ID" value="SNX46944.1"/>
    <property type="molecule type" value="Genomic_DNA"/>
</dbReference>
<proteinExistence type="inferred from homology"/>
<comment type="subcellular location">
    <subcellularLocation>
        <location evidence="1 10">Cell outer membrane</location>
        <topology evidence="1 10">Multi-pass membrane protein</topology>
    </subcellularLocation>
</comment>
<evidence type="ECO:0000256" key="10">
    <source>
        <dbReference type="PROSITE-ProRule" id="PRU01360"/>
    </source>
</evidence>
<dbReference type="InterPro" id="IPR036942">
    <property type="entry name" value="Beta-barrel_TonB_sf"/>
</dbReference>
<evidence type="ECO:0000256" key="1">
    <source>
        <dbReference type="ARBA" id="ARBA00004571"/>
    </source>
</evidence>
<dbReference type="NCBIfam" id="TIGR01783">
    <property type="entry name" value="TonB-siderophor"/>
    <property type="match status" value="1"/>
</dbReference>
<dbReference type="GO" id="GO:0038023">
    <property type="term" value="F:signaling receptor activity"/>
    <property type="evidence" value="ECO:0007669"/>
    <property type="project" value="InterPro"/>
</dbReference>
<dbReference type="InterPro" id="IPR039426">
    <property type="entry name" value="TonB-dep_rcpt-like"/>
</dbReference>